<dbReference type="WBParaSite" id="PSU_v2.g6860.t1">
    <property type="protein sequence ID" value="PSU_v2.g6860.t1"/>
    <property type="gene ID" value="PSU_v2.g6860"/>
</dbReference>
<feature type="transmembrane region" description="Helical" evidence="1">
    <location>
        <begin position="503"/>
        <end position="525"/>
    </location>
</feature>
<protein>
    <submittedName>
        <fullName evidence="3">Uncharacterized protein</fullName>
    </submittedName>
</protein>
<proteinExistence type="predicted"/>
<dbReference type="PANTHER" id="PTHR31524:SF2">
    <property type="entry name" value="PROTEIN CBG10426"/>
    <property type="match status" value="1"/>
</dbReference>
<name>A0A914Z3C3_9BILA</name>
<keyword evidence="1" id="KW-0472">Membrane</keyword>
<reference evidence="3" key="1">
    <citation type="submission" date="2022-11" db="UniProtKB">
        <authorList>
            <consortium name="WormBaseParasite"/>
        </authorList>
    </citation>
    <scope>IDENTIFICATION</scope>
</reference>
<evidence type="ECO:0000313" key="2">
    <source>
        <dbReference type="Proteomes" id="UP000887577"/>
    </source>
</evidence>
<organism evidence="2 3">
    <name type="scientific">Panagrolaimus superbus</name>
    <dbReference type="NCBI Taxonomy" id="310955"/>
    <lineage>
        <taxon>Eukaryota</taxon>
        <taxon>Metazoa</taxon>
        <taxon>Ecdysozoa</taxon>
        <taxon>Nematoda</taxon>
        <taxon>Chromadorea</taxon>
        <taxon>Rhabditida</taxon>
        <taxon>Tylenchina</taxon>
        <taxon>Panagrolaimomorpha</taxon>
        <taxon>Panagrolaimoidea</taxon>
        <taxon>Panagrolaimidae</taxon>
        <taxon>Panagrolaimus</taxon>
    </lineage>
</organism>
<keyword evidence="2" id="KW-1185">Reference proteome</keyword>
<sequence>MICHSDSPTTLIRLPSTSMCVKAPWKVEETPHPASMTVFRKNTVKYVKEADHCHCTQISGTHTRTLFGNHKSSPLESTPIPVSAHECYQMIKDKESPYGRLQNFSNYYATQNSLNFPDRIWPSWLQTDSAQATNCYLAKATIFTRHNVTTIEKPFVSMVECLYQSGVCQMEKTGILLWEPDSTQLCQYLYMNEQNGSFAQNVWIADSKEFALSFEKNEVLQECNRTLAISDQGFGVLLKDLEKARIENSTRFRRETGIVLSEQLAAQFTAFASNIKDLTVGIFKATLEYVCSGLDAVAQATLALAAAQPTLLSRKILNTSNIEARLVAADLLEIRPCEILNLTEIDFVFTGDCYDRLQINFTYHHRSLTGFLDPWTYIIHSTATQVSCLKGANIFIESGGKLRRHNQQTGHVSIEPQLPTTSNFMMLDFPQLKMHHHAVYHNMPLSKLGEFDHATVMLQSWSKTTAIMELMDSAGVQAQPKIDKKEQFQSLAETVVSKGIFGFLYGGIICIWQIWIFSCCCYTTYKFIVEIFLPLAWQAILTQGNIPLMFTRIINSRVRRRQRQEAERQPQQAGDMGMNALNRLWPSSNALNISSYMFSAERMKPTVHIRGTINHHHADVIFDTGSPKSTC</sequence>
<evidence type="ECO:0000313" key="3">
    <source>
        <dbReference type="WBParaSite" id="PSU_v2.g6860.t1"/>
    </source>
</evidence>
<keyword evidence="1" id="KW-0812">Transmembrane</keyword>
<accession>A0A914Z3C3</accession>
<feature type="transmembrane region" description="Helical" evidence="1">
    <location>
        <begin position="531"/>
        <end position="554"/>
    </location>
</feature>
<dbReference type="PANTHER" id="PTHR31524">
    <property type="match status" value="1"/>
</dbReference>
<dbReference type="AlphaFoldDB" id="A0A914Z3C3"/>
<evidence type="ECO:0000256" key="1">
    <source>
        <dbReference type="SAM" id="Phobius"/>
    </source>
</evidence>
<keyword evidence="1" id="KW-1133">Transmembrane helix</keyword>
<dbReference type="Proteomes" id="UP000887577">
    <property type="component" value="Unplaced"/>
</dbReference>